<accession>A0A168KZ59</accession>
<proteinExistence type="predicted"/>
<name>A0A168KZ59_CORDF</name>
<dbReference type="PANTHER" id="PTHR40633">
    <property type="entry name" value="MATRIX PROTEIN, PUTATIVE (AFU_ORTHOLOGUE AFUA_8G05410)-RELATED"/>
    <property type="match status" value="1"/>
</dbReference>
<dbReference type="InterPro" id="IPR052982">
    <property type="entry name" value="SRP1/TIP1-like"/>
</dbReference>
<evidence type="ECO:0000313" key="3">
    <source>
        <dbReference type="EMBL" id="OAA82484.1"/>
    </source>
</evidence>
<feature type="signal peptide" evidence="2">
    <location>
        <begin position="1"/>
        <end position="21"/>
    </location>
</feature>
<comment type="caution">
    <text evidence="3">The sequence shown here is derived from an EMBL/GenBank/DDBJ whole genome shotgun (WGS) entry which is preliminary data.</text>
</comment>
<protein>
    <recommendedName>
        <fullName evidence="5">Extracellular matrix protein</fullName>
    </recommendedName>
</protein>
<evidence type="ECO:0000313" key="4">
    <source>
        <dbReference type="Proteomes" id="UP000076881"/>
    </source>
</evidence>
<feature type="region of interest" description="Disordered" evidence="1">
    <location>
        <begin position="94"/>
        <end position="209"/>
    </location>
</feature>
<dbReference type="AlphaFoldDB" id="A0A168KZ59"/>
<keyword evidence="4" id="KW-1185">Reference proteome</keyword>
<feature type="compositionally biased region" description="Low complexity" evidence="1">
    <location>
        <begin position="105"/>
        <end position="200"/>
    </location>
</feature>
<feature type="compositionally biased region" description="Polar residues" evidence="1">
    <location>
        <begin position="94"/>
        <end position="104"/>
    </location>
</feature>
<dbReference type="Proteomes" id="UP000076881">
    <property type="component" value="Unassembled WGS sequence"/>
</dbReference>
<dbReference type="EMBL" id="AZHF01000001">
    <property type="protein sequence ID" value="OAA82484.1"/>
    <property type="molecule type" value="Genomic_DNA"/>
</dbReference>
<evidence type="ECO:0008006" key="5">
    <source>
        <dbReference type="Google" id="ProtNLM"/>
    </source>
</evidence>
<gene>
    <name evidence="3" type="ORF">LEL_02029</name>
</gene>
<sequence length="223" mass="21552">MKFTAATVATAVAVLATGVLAKPMFTNTVINPQEGEPFTLTFSGCTGGCTITLQTGPNSQALEDIRTLTTDATAGSFDVTLNNLGSGTYSFKIKNNSDGSDPNYSTPFSYTGTGTGTTSSGSSSSMSPTASSSSGSSTESSSTDSSSGSSNTSSATSSSGSSSSTDSTTSTGSSSSSSASSTSSQSSSTTSAQPSSTSPSNAGSAAGFSPLGVIGAAAAALFL</sequence>
<keyword evidence="2" id="KW-0732">Signal</keyword>
<dbReference type="OrthoDB" id="5589325at2759"/>
<reference evidence="3 4" key="1">
    <citation type="journal article" date="2016" name="Genome Biol. Evol.">
        <title>Divergent and convergent evolution of fungal pathogenicity.</title>
        <authorList>
            <person name="Shang Y."/>
            <person name="Xiao G."/>
            <person name="Zheng P."/>
            <person name="Cen K."/>
            <person name="Zhan S."/>
            <person name="Wang C."/>
        </authorList>
    </citation>
    <scope>NUCLEOTIDE SEQUENCE [LARGE SCALE GENOMIC DNA]</scope>
    <source>
        <strain evidence="3 4">RCEF 1005</strain>
    </source>
</reference>
<dbReference type="STRING" id="1081108.A0A168KZ59"/>
<feature type="chain" id="PRO_5007898594" description="Extracellular matrix protein" evidence="2">
    <location>
        <begin position="22"/>
        <end position="223"/>
    </location>
</feature>
<evidence type="ECO:0000256" key="1">
    <source>
        <dbReference type="SAM" id="MobiDB-lite"/>
    </source>
</evidence>
<dbReference type="PANTHER" id="PTHR40633:SF1">
    <property type="entry name" value="GPI ANCHORED SERINE-THREONINE RICH PROTEIN (AFU_ORTHOLOGUE AFUA_1G03630)"/>
    <property type="match status" value="1"/>
</dbReference>
<organism evidence="3 4">
    <name type="scientific">Akanthomyces lecanii RCEF 1005</name>
    <dbReference type="NCBI Taxonomy" id="1081108"/>
    <lineage>
        <taxon>Eukaryota</taxon>
        <taxon>Fungi</taxon>
        <taxon>Dikarya</taxon>
        <taxon>Ascomycota</taxon>
        <taxon>Pezizomycotina</taxon>
        <taxon>Sordariomycetes</taxon>
        <taxon>Hypocreomycetidae</taxon>
        <taxon>Hypocreales</taxon>
        <taxon>Cordycipitaceae</taxon>
        <taxon>Akanthomyces</taxon>
        <taxon>Cordyceps confragosa</taxon>
    </lineage>
</organism>
<evidence type="ECO:0000256" key="2">
    <source>
        <dbReference type="SAM" id="SignalP"/>
    </source>
</evidence>